<dbReference type="PANTHER" id="PTHR43309">
    <property type="entry name" value="5-OXOPROLINASE SUBUNIT C"/>
    <property type="match status" value="1"/>
</dbReference>
<dbReference type="Proteomes" id="UP000033121">
    <property type="component" value="Unassembled WGS sequence"/>
</dbReference>
<evidence type="ECO:0000256" key="2">
    <source>
        <dbReference type="ARBA" id="ARBA00022801"/>
    </source>
</evidence>
<reference evidence="5 6" key="1">
    <citation type="submission" date="2015-04" db="EMBL/GenBank/DDBJ databases">
        <title>Whole genome shotgun sequence of Flavihumibacter petaseus NBRC 106054.</title>
        <authorList>
            <person name="Miyazawa S."/>
            <person name="Hosoyama A."/>
            <person name="Hashimoto M."/>
            <person name="Noguchi M."/>
            <person name="Tsuchikane K."/>
            <person name="Ohji S."/>
            <person name="Yamazoe A."/>
            <person name="Ichikawa N."/>
            <person name="Kimura A."/>
            <person name="Fujita N."/>
        </authorList>
    </citation>
    <scope>NUCLEOTIDE SEQUENCE [LARGE SCALE GENOMIC DNA]</scope>
    <source>
        <strain evidence="5 6">NBRC 106054</strain>
    </source>
</reference>
<keyword evidence="2" id="KW-0378">Hydrolase</keyword>
<evidence type="ECO:0000313" key="5">
    <source>
        <dbReference type="EMBL" id="GAO42242.1"/>
    </source>
</evidence>
<dbReference type="InterPro" id="IPR029000">
    <property type="entry name" value="Cyclophilin-like_dom_sf"/>
</dbReference>
<evidence type="ECO:0000256" key="3">
    <source>
        <dbReference type="ARBA" id="ARBA00022840"/>
    </source>
</evidence>
<accession>A0A0E9MWW5</accession>
<dbReference type="PANTHER" id="PTHR43309:SF3">
    <property type="entry name" value="5-OXOPROLINASE SUBUNIT C"/>
    <property type="match status" value="1"/>
</dbReference>
<keyword evidence="6" id="KW-1185">Reference proteome</keyword>
<dbReference type="Pfam" id="PF02626">
    <property type="entry name" value="CT_A_B"/>
    <property type="match status" value="1"/>
</dbReference>
<dbReference type="GO" id="GO:0016787">
    <property type="term" value="F:hydrolase activity"/>
    <property type="evidence" value="ECO:0007669"/>
    <property type="project" value="UniProtKB-KW"/>
</dbReference>
<evidence type="ECO:0000313" key="6">
    <source>
        <dbReference type="Proteomes" id="UP000033121"/>
    </source>
</evidence>
<comment type="caution">
    <text evidence="5">The sequence shown here is derived from an EMBL/GenBank/DDBJ whole genome shotgun (WGS) entry which is preliminary data.</text>
</comment>
<dbReference type="RefSeq" id="WP_046367969.1">
    <property type="nucleotide sequence ID" value="NZ_BBWV01000001.1"/>
</dbReference>
<organism evidence="5 6">
    <name type="scientific">Flavihumibacter petaseus NBRC 106054</name>
    <dbReference type="NCBI Taxonomy" id="1220578"/>
    <lineage>
        <taxon>Bacteria</taxon>
        <taxon>Pseudomonadati</taxon>
        <taxon>Bacteroidota</taxon>
        <taxon>Chitinophagia</taxon>
        <taxon>Chitinophagales</taxon>
        <taxon>Chitinophagaceae</taxon>
        <taxon>Flavihumibacter</taxon>
    </lineage>
</organism>
<gene>
    <name evidence="5" type="primary">kipA</name>
    <name evidence="5" type="ORF">FPE01S_01_12550</name>
</gene>
<dbReference type="STRING" id="1220578.FPE01S_01_12550"/>
<dbReference type="SUPFAM" id="SSF50891">
    <property type="entry name" value="Cyclophilin-like"/>
    <property type="match status" value="1"/>
</dbReference>
<dbReference type="GO" id="GO:0005524">
    <property type="term" value="F:ATP binding"/>
    <property type="evidence" value="ECO:0007669"/>
    <property type="project" value="UniProtKB-KW"/>
</dbReference>
<evidence type="ECO:0000259" key="4">
    <source>
        <dbReference type="SMART" id="SM00797"/>
    </source>
</evidence>
<dbReference type="SMART" id="SM00797">
    <property type="entry name" value="AHS2"/>
    <property type="match status" value="1"/>
</dbReference>
<dbReference type="AlphaFoldDB" id="A0A0E9MWW5"/>
<dbReference type="EMBL" id="BBWV01000001">
    <property type="protein sequence ID" value="GAO42242.1"/>
    <property type="molecule type" value="Genomic_DNA"/>
</dbReference>
<sequence>MKILNAGISGIQDPGRPGFRSFGITPGGAMDQQALRLTNLLAANEPSAATIEIAAGNWAAIALSDHLIAVGGHNHQVEIAGKPVAKWHPHLLQAGETISIAAPSGGYAYIAIHGGIRCQPVLGSRSTFAAGGFGGIQGRLLKNGDLLPLAVLSTLTAEKIIRRIKGPAHRPFGLAGSQLPAYDNTTIRIMKGLAFDHLTEAAQAQLGDNLFEITAMTNRMGARLKGVPLATRIPQRSFSTAVQAGTIQLSPDGQLLVLLADAQVTGGYPIIAQVAEADMSILVQKPRGSSIRFQLITHTIATGLLLDASRQIQQLQKDLDLHLT</sequence>
<dbReference type="Gene3D" id="2.40.100.10">
    <property type="entry name" value="Cyclophilin-like"/>
    <property type="match status" value="1"/>
</dbReference>
<feature type="domain" description="Carboxyltransferase" evidence="4">
    <location>
        <begin position="21"/>
        <end position="311"/>
    </location>
</feature>
<dbReference type="InterPro" id="IPR003778">
    <property type="entry name" value="CT_A_B"/>
</dbReference>
<keyword evidence="1" id="KW-0547">Nucleotide-binding</keyword>
<protein>
    <submittedName>
        <fullName evidence="5">KipI antagonist</fullName>
    </submittedName>
</protein>
<proteinExistence type="predicted"/>
<evidence type="ECO:0000256" key="1">
    <source>
        <dbReference type="ARBA" id="ARBA00022741"/>
    </source>
</evidence>
<name>A0A0E9MWW5_9BACT</name>
<keyword evidence="3" id="KW-0067">ATP-binding</keyword>
<dbReference type="InterPro" id="IPR052708">
    <property type="entry name" value="PxpC"/>
</dbReference>